<dbReference type="PANTHER" id="PTHR19282">
    <property type="entry name" value="TETRASPANIN"/>
    <property type="match status" value="1"/>
</dbReference>
<dbReference type="SUPFAM" id="SSF48652">
    <property type="entry name" value="Tetraspanin"/>
    <property type="match status" value="1"/>
</dbReference>
<keyword evidence="4 6" id="KW-1133">Transmembrane helix</keyword>
<dbReference type="PIRSF" id="PIRSF002419">
    <property type="entry name" value="Tetraspanin"/>
    <property type="match status" value="1"/>
</dbReference>
<dbReference type="RefSeq" id="XP_017769752.1">
    <property type="nucleotide sequence ID" value="XM_017914263.1"/>
</dbReference>
<organism evidence="7 8">
    <name type="scientific">Nicrophorus vespilloides</name>
    <name type="common">Boreal carrion beetle</name>
    <dbReference type="NCBI Taxonomy" id="110193"/>
    <lineage>
        <taxon>Eukaryota</taxon>
        <taxon>Metazoa</taxon>
        <taxon>Ecdysozoa</taxon>
        <taxon>Arthropoda</taxon>
        <taxon>Hexapoda</taxon>
        <taxon>Insecta</taxon>
        <taxon>Pterygota</taxon>
        <taxon>Neoptera</taxon>
        <taxon>Endopterygota</taxon>
        <taxon>Coleoptera</taxon>
        <taxon>Polyphaga</taxon>
        <taxon>Staphyliniformia</taxon>
        <taxon>Silphidae</taxon>
        <taxon>Nicrophorinae</taxon>
        <taxon>Nicrophorus</taxon>
    </lineage>
</organism>
<keyword evidence="5 6" id="KW-0472">Membrane</keyword>
<evidence type="ECO:0000313" key="8">
    <source>
        <dbReference type="RefSeq" id="XP_017769752.1"/>
    </source>
</evidence>
<feature type="transmembrane region" description="Helical" evidence="6">
    <location>
        <begin position="87"/>
        <end position="111"/>
    </location>
</feature>
<dbReference type="InterPro" id="IPR000301">
    <property type="entry name" value="Tetraspanin_animals"/>
</dbReference>
<dbReference type="Gene3D" id="1.10.1450.10">
    <property type="entry name" value="Tetraspanin"/>
    <property type="match status" value="1"/>
</dbReference>
<dbReference type="InterPro" id="IPR018499">
    <property type="entry name" value="Tetraspanin/Peripherin"/>
</dbReference>
<comment type="similarity">
    <text evidence="2 6">Belongs to the tetraspanin (TM4SF) family.</text>
</comment>
<comment type="subcellular location">
    <subcellularLocation>
        <location evidence="1 6">Membrane</location>
        <topology evidence="1 6">Multi-pass membrane protein</topology>
    </subcellularLocation>
</comment>
<dbReference type="PANTHER" id="PTHR19282:SF252">
    <property type="entry name" value="TETRASPANIN"/>
    <property type="match status" value="1"/>
</dbReference>
<name>A0ABM1M5A2_NICVS</name>
<evidence type="ECO:0000256" key="3">
    <source>
        <dbReference type="ARBA" id="ARBA00022692"/>
    </source>
</evidence>
<proteinExistence type="inferred from homology"/>
<dbReference type="GeneID" id="108557655"/>
<evidence type="ECO:0000256" key="5">
    <source>
        <dbReference type="ARBA" id="ARBA00023136"/>
    </source>
</evidence>
<reference evidence="8" key="1">
    <citation type="submission" date="2025-08" db="UniProtKB">
        <authorList>
            <consortium name="RefSeq"/>
        </authorList>
    </citation>
    <scope>IDENTIFICATION</scope>
    <source>
        <tissue evidence="8">Whole Larva</tissue>
    </source>
</reference>
<protein>
    <recommendedName>
        <fullName evidence="6">Tetraspanin</fullName>
    </recommendedName>
</protein>
<dbReference type="Pfam" id="PF00335">
    <property type="entry name" value="Tetraspanin"/>
    <property type="match status" value="1"/>
</dbReference>
<keyword evidence="3 6" id="KW-0812">Transmembrane</keyword>
<keyword evidence="7" id="KW-1185">Reference proteome</keyword>
<gene>
    <name evidence="8" type="primary">LOC108557655</name>
</gene>
<evidence type="ECO:0000256" key="1">
    <source>
        <dbReference type="ARBA" id="ARBA00004141"/>
    </source>
</evidence>
<evidence type="ECO:0000256" key="4">
    <source>
        <dbReference type="ARBA" id="ARBA00022989"/>
    </source>
</evidence>
<feature type="transmembrane region" description="Helical" evidence="6">
    <location>
        <begin position="203"/>
        <end position="228"/>
    </location>
</feature>
<accession>A0ABM1M5A2</accession>
<dbReference type="Proteomes" id="UP000695000">
    <property type="component" value="Unplaced"/>
</dbReference>
<dbReference type="PRINTS" id="PR00259">
    <property type="entry name" value="TMFOUR"/>
</dbReference>
<evidence type="ECO:0000256" key="6">
    <source>
        <dbReference type="RuleBase" id="RU361218"/>
    </source>
</evidence>
<feature type="transmembrane region" description="Helical" evidence="6">
    <location>
        <begin position="12"/>
        <end position="39"/>
    </location>
</feature>
<feature type="transmembrane region" description="Helical" evidence="6">
    <location>
        <begin position="59"/>
        <end position="80"/>
    </location>
</feature>
<evidence type="ECO:0000256" key="2">
    <source>
        <dbReference type="ARBA" id="ARBA00006840"/>
    </source>
</evidence>
<evidence type="ECO:0000313" key="7">
    <source>
        <dbReference type="Proteomes" id="UP000695000"/>
    </source>
</evidence>
<dbReference type="InterPro" id="IPR008952">
    <property type="entry name" value="Tetraspanin_EC2_sf"/>
</dbReference>
<sequence length="240" mass="26586">MGKHFHTVAAMACMKSLLLVFNFLFLISGIAIVCIGIWMEVELYKYMEMSTEFSAHAPFVLIFLGTIIILLASFACCCTIKEHPYLLYSYGTILAILVVLQFGAGMSIFAYRTKLMAGFNQGLNQSMINYRSKDQEKVADFDAIQATLHCCGNRGYSDWFNLEPPLPIPPSCCIKDDCDTAEPDQIYTEGCYQKVVGFLDGNIGMVAGSAIAIAFFPLIGVVLSCCLARMTNKAKYEQMT</sequence>